<feature type="chain" id="PRO_5040279507" evidence="1">
    <location>
        <begin position="22"/>
        <end position="486"/>
    </location>
</feature>
<evidence type="ECO:0000313" key="3">
    <source>
        <dbReference type="Proteomes" id="UP000789508"/>
    </source>
</evidence>
<protein>
    <submittedName>
        <fullName evidence="2">632_t:CDS:1</fullName>
    </submittedName>
</protein>
<dbReference type="Proteomes" id="UP000789508">
    <property type="component" value="Unassembled WGS sequence"/>
</dbReference>
<proteinExistence type="predicted"/>
<gene>
    <name evidence="2" type="ORF">ALEPTO_LOCUS2560</name>
</gene>
<dbReference type="PANTHER" id="PTHR10151">
    <property type="entry name" value="ECTONUCLEOTIDE PYROPHOSPHATASE/PHOSPHODIESTERASE"/>
    <property type="match status" value="1"/>
</dbReference>
<dbReference type="SUPFAM" id="SSF53649">
    <property type="entry name" value="Alkaline phosphatase-like"/>
    <property type="match status" value="1"/>
</dbReference>
<dbReference type="AlphaFoldDB" id="A0A9N8WCC7"/>
<dbReference type="PANTHER" id="PTHR10151:SF120">
    <property type="entry name" value="BIS(5'-ADENOSYL)-TRIPHOSPHATASE"/>
    <property type="match status" value="1"/>
</dbReference>
<dbReference type="OrthoDB" id="2118639at2759"/>
<dbReference type="EMBL" id="CAJVPS010000386">
    <property type="protein sequence ID" value="CAG8482449.1"/>
    <property type="molecule type" value="Genomic_DNA"/>
</dbReference>
<dbReference type="GO" id="GO:0016787">
    <property type="term" value="F:hydrolase activity"/>
    <property type="evidence" value="ECO:0007669"/>
    <property type="project" value="UniProtKB-ARBA"/>
</dbReference>
<reference evidence="2" key="1">
    <citation type="submission" date="2021-06" db="EMBL/GenBank/DDBJ databases">
        <authorList>
            <person name="Kallberg Y."/>
            <person name="Tangrot J."/>
            <person name="Rosling A."/>
        </authorList>
    </citation>
    <scope>NUCLEOTIDE SEQUENCE</scope>
    <source>
        <strain evidence="2">FL130A</strain>
    </source>
</reference>
<feature type="signal peptide" evidence="1">
    <location>
        <begin position="1"/>
        <end position="21"/>
    </location>
</feature>
<name>A0A9N8WCC7_9GLOM</name>
<organism evidence="2 3">
    <name type="scientific">Ambispora leptoticha</name>
    <dbReference type="NCBI Taxonomy" id="144679"/>
    <lineage>
        <taxon>Eukaryota</taxon>
        <taxon>Fungi</taxon>
        <taxon>Fungi incertae sedis</taxon>
        <taxon>Mucoromycota</taxon>
        <taxon>Glomeromycotina</taxon>
        <taxon>Glomeromycetes</taxon>
        <taxon>Archaeosporales</taxon>
        <taxon>Ambisporaceae</taxon>
        <taxon>Ambispora</taxon>
    </lineage>
</organism>
<dbReference type="InterPro" id="IPR002591">
    <property type="entry name" value="Phosphodiest/P_Trfase"/>
</dbReference>
<evidence type="ECO:0000256" key="1">
    <source>
        <dbReference type="SAM" id="SignalP"/>
    </source>
</evidence>
<dbReference type="Pfam" id="PF01663">
    <property type="entry name" value="Phosphodiest"/>
    <property type="match status" value="1"/>
</dbReference>
<accession>A0A9N8WCC7</accession>
<evidence type="ECO:0000313" key="2">
    <source>
        <dbReference type="EMBL" id="CAG8482449.1"/>
    </source>
</evidence>
<sequence length="486" mass="52387">MIIPKLSVIVSLLCSVTISYGAPNSFGIPSNFDPIKHVLLISIDGLHQKDVDVFTKSNPNSAIASLLKNGVYFNNATTSLPSDSFPGLTAQVTGGRPGTTGVWYDDAWDGTYFAPGSNCKGTPGYNTVWDESLDANSTAVFTTLDESKLPLRIVGGQCQKVEPWQFLRVNTIFEVAKKHNLVTAWSDKLPAYSFIRGPSGTGVDDLYVPEINGVNKTDIQAVEGYDKLHIAAVLNWIKGLKSDGKTPFTVPSIFGCNFQTVSVAQKAVGYKDAAANPTDDLLKAFLFVDDAIKQFKDALDQAKLSQNTIIILSAKHGQSPIDQTKLKKISPDALTAQVGVPINQLTTDDVALFWLKNHSDSKVAADRLRANATALAITTVYEGDSLKSEFSCDPLKDPRCPDIAIKTNPGVIYVKPSATKIAEHGGFNEDDIHVPIIVANPLINARVDSRPVETRSIAPFILAVLGVSPIELEAVVIEKTPILPAL</sequence>
<dbReference type="Gene3D" id="3.40.720.10">
    <property type="entry name" value="Alkaline Phosphatase, subunit A"/>
    <property type="match status" value="1"/>
</dbReference>
<dbReference type="InterPro" id="IPR017850">
    <property type="entry name" value="Alkaline_phosphatase_core_sf"/>
</dbReference>
<keyword evidence="3" id="KW-1185">Reference proteome</keyword>
<keyword evidence="1" id="KW-0732">Signal</keyword>
<comment type="caution">
    <text evidence="2">The sequence shown here is derived from an EMBL/GenBank/DDBJ whole genome shotgun (WGS) entry which is preliminary data.</text>
</comment>